<organism evidence="2 3">
    <name type="scientific">Symbiodinium microadriaticum</name>
    <name type="common">Dinoflagellate</name>
    <name type="synonym">Zooxanthella microadriatica</name>
    <dbReference type="NCBI Taxonomy" id="2951"/>
    <lineage>
        <taxon>Eukaryota</taxon>
        <taxon>Sar</taxon>
        <taxon>Alveolata</taxon>
        <taxon>Dinophyceae</taxon>
        <taxon>Suessiales</taxon>
        <taxon>Symbiodiniaceae</taxon>
        <taxon>Symbiodinium</taxon>
    </lineage>
</organism>
<protein>
    <submittedName>
        <fullName evidence="2">Uncharacterized protein</fullName>
    </submittedName>
</protein>
<keyword evidence="3" id="KW-1185">Reference proteome</keyword>
<feature type="region of interest" description="Disordered" evidence="1">
    <location>
        <begin position="1"/>
        <end position="20"/>
    </location>
</feature>
<feature type="compositionally biased region" description="Polar residues" evidence="1">
    <location>
        <begin position="1"/>
        <end position="10"/>
    </location>
</feature>
<dbReference type="AlphaFoldDB" id="A0A1Q9D0R5"/>
<evidence type="ECO:0000313" key="2">
    <source>
        <dbReference type="EMBL" id="OLP88756.1"/>
    </source>
</evidence>
<dbReference type="Proteomes" id="UP000186817">
    <property type="component" value="Unassembled WGS sequence"/>
</dbReference>
<sequence length="268" mass="29284">MYVQSQAFSRTPSSTPTPPLYSTPLLGSCDPTFTWTSLSVQYNLCSPPDRDLSNSGDSMILQLTYNEGGAVWIEQEGGSDYQEVQGRAALVSGTSHSLQGRAILFPARDLLHTTMPWSVFDRVVLAAYTAADWERFSDEMRAALQRVGFNLPPSPNRGNDPVVLPVGIAVCCDGVIQFFSGFVLSCPGAALNINHSGQDIPSILELLHWHFGKSMGHKSFEAPYQDEALAAMLSSNIGENINVRFIPIENSLLPRKQIRTTLQHPASA</sequence>
<name>A0A1Q9D0R5_SYMMI</name>
<evidence type="ECO:0000313" key="3">
    <source>
        <dbReference type="Proteomes" id="UP000186817"/>
    </source>
</evidence>
<dbReference type="EMBL" id="LSRX01000796">
    <property type="protein sequence ID" value="OLP88756.1"/>
    <property type="molecule type" value="Genomic_DNA"/>
</dbReference>
<accession>A0A1Q9D0R5</accession>
<gene>
    <name evidence="2" type="ORF">AK812_SmicGene29874</name>
</gene>
<evidence type="ECO:0000256" key="1">
    <source>
        <dbReference type="SAM" id="MobiDB-lite"/>
    </source>
</evidence>
<proteinExistence type="predicted"/>
<reference evidence="2 3" key="1">
    <citation type="submission" date="2016-02" db="EMBL/GenBank/DDBJ databases">
        <title>Genome analysis of coral dinoflagellate symbionts highlights evolutionary adaptations to a symbiotic lifestyle.</title>
        <authorList>
            <person name="Aranda M."/>
            <person name="Li Y."/>
            <person name="Liew Y.J."/>
            <person name="Baumgarten S."/>
            <person name="Simakov O."/>
            <person name="Wilson M."/>
            <person name="Piel J."/>
            <person name="Ashoor H."/>
            <person name="Bougouffa S."/>
            <person name="Bajic V.B."/>
            <person name="Ryu T."/>
            <person name="Ravasi T."/>
            <person name="Bayer T."/>
            <person name="Micklem G."/>
            <person name="Kim H."/>
            <person name="Bhak J."/>
            <person name="Lajeunesse T.C."/>
            <person name="Voolstra C.R."/>
        </authorList>
    </citation>
    <scope>NUCLEOTIDE SEQUENCE [LARGE SCALE GENOMIC DNA]</scope>
    <source>
        <strain evidence="2 3">CCMP2467</strain>
    </source>
</reference>
<comment type="caution">
    <text evidence="2">The sequence shown here is derived from an EMBL/GenBank/DDBJ whole genome shotgun (WGS) entry which is preliminary data.</text>
</comment>